<feature type="transmembrane region" description="Helical" evidence="7">
    <location>
        <begin position="170"/>
        <end position="193"/>
    </location>
</feature>
<feature type="transmembrane region" description="Helical" evidence="7">
    <location>
        <begin position="140"/>
        <end position="158"/>
    </location>
</feature>
<evidence type="ECO:0000256" key="5">
    <source>
        <dbReference type="ARBA" id="ARBA00022989"/>
    </source>
</evidence>
<dbReference type="PANTHER" id="PTHR13131">
    <property type="entry name" value="CYSTINOSIN"/>
    <property type="match status" value="1"/>
</dbReference>
<comment type="subcellular location">
    <subcellularLocation>
        <location evidence="1">Endomembrane system</location>
        <topology evidence="1">Multi-pass membrane protein</topology>
    </subcellularLocation>
</comment>
<feature type="transmembrane region" description="Helical" evidence="7">
    <location>
        <begin position="6"/>
        <end position="25"/>
    </location>
</feature>
<keyword evidence="5 7" id="KW-1133">Transmembrane helix</keyword>
<dbReference type="EMBL" id="CAJZBQ010000045">
    <property type="protein sequence ID" value="CAG9328354.1"/>
    <property type="molecule type" value="Genomic_DNA"/>
</dbReference>
<dbReference type="GO" id="GO:0015184">
    <property type="term" value="F:L-cystine transmembrane transporter activity"/>
    <property type="evidence" value="ECO:0007669"/>
    <property type="project" value="TreeGrafter"/>
</dbReference>
<keyword evidence="2" id="KW-0813">Transport</keyword>
<feature type="transmembrane region" description="Helical" evidence="7">
    <location>
        <begin position="78"/>
        <end position="95"/>
    </location>
</feature>
<dbReference type="GO" id="GO:0005774">
    <property type="term" value="C:vacuolar membrane"/>
    <property type="evidence" value="ECO:0007669"/>
    <property type="project" value="TreeGrafter"/>
</dbReference>
<dbReference type="AlphaFoldDB" id="A0AAU9JRY5"/>
<dbReference type="InterPro" id="IPR005282">
    <property type="entry name" value="LC_transporter"/>
</dbReference>
<keyword evidence="4" id="KW-0677">Repeat</keyword>
<feature type="transmembrane region" description="Helical" evidence="7">
    <location>
        <begin position="37"/>
        <end position="58"/>
    </location>
</feature>
<reference evidence="8" key="1">
    <citation type="submission" date="2021-09" db="EMBL/GenBank/DDBJ databases">
        <authorList>
            <consortium name="AG Swart"/>
            <person name="Singh M."/>
            <person name="Singh A."/>
            <person name="Seah K."/>
            <person name="Emmerich C."/>
        </authorList>
    </citation>
    <scope>NUCLEOTIDE SEQUENCE</scope>
    <source>
        <strain evidence="8">ATCC30299</strain>
    </source>
</reference>
<accession>A0AAU9JRY5</accession>
<dbReference type="InterPro" id="IPR006603">
    <property type="entry name" value="PQ-loop_rpt"/>
</dbReference>
<dbReference type="Pfam" id="PF04193">
    <property type="entry name" value="PQ-loop"/>
    <property type="match status" value="2"/>
</dbReference>
<proteinExistence type="predicted"/>
<evidence type="ECO:0000313" key="8">
    <source>
        <dbReference type="EMBL" id="CAG9328354.1"/>
    </source>
</evidence>
<gene>
    <name evidence="8" type="ORF">BSTOLATCC_MIC45806</name>
</gene>
<dbReference type="Gene3D" id="1.20.1280.290">
    <property type="match status" value="2"/>
</dbReference>
<dbReference type="PANTHER" id="PTHR13131:SF5">
    <property type="entry name" value="CYSTINOSIN"/>
    <property type="match status" value="1"/>
</dbReference>
<keyword evidence="9" id="KW-1185">Reference proteome</keyword>
<name>A0AAU9JRY5_9CILI</name>
<evidence type="ECO:0008006" key="10">
    <source>
        <dbReference type="Google" id="ProtNLM"/>
    </source>
</evidence>
<protein>
    <recommendedName>
        <fullName evidence="10">Cystinosin</fullName>
    </recommendedName>
</protein>
<feature type="transmembrane region" description="Helical" evidence="7">
    <location>
        <begin position="213"/>
        <end position="236"/>
    </location>
</feature>
<dbReference type="SMART" id="SM00679">
    <property type="entry name" value="CTNS"/>
    <property type="match status" value="2"/>
</dbReference>
<feature type="transmembrane region" description="Helical" evidence="7">
    <location>
        <begin position="107"/>
        <end position="128"/>
    </location>
</feature>
<dbReference type="GO" id="GO:0012505">
    <property type="term" value="C:endomembrane system"/>
    <property type="evidence" value="ECO:0007669"/>
    <property type="project" value="UniProtKB-SubCell"/>
</dbReference>
<evidence type="ECO:0000256" key="6">
    <source>
        <dbReference type="ARBA" id="ARBA00023136"/>
    </source>
</evidence>
<evidence type="ECO:0000256" key="7">
    <source>
        <dbReference type="SAM" id="Phobius"/>
    </source>
</evidence>
<dbReference type="Proteomes" id="UP001162131">
    <property type="component" value="Unassembled WGS sequence"/>
</dbReference>
<keyword evidence="6 7" id="KW-0472">Membrane</keyword>
<evidence type="ECO:0000313" key="9">
    <source>
        <dbReference type="Proteomes" id="UP001162131"/>
    </source>
</evidence>
<organism evidence="8 9">
    <name type="scientific">Blepharisma stoltei</name>
    <dbReference type="NCBI Taxonomy" id="1481888"/>
    <lineage>
        <taxon>Eukaryota</taxon>
        <taxon>Sar</taxon>
        <taxon>Alveolata</taxon>
        <taxon>Ciliophora</taxon>
        <taxon>Postciliodesmatophora</taxon>
        <taxon>Heterotrichea</taxon>
        <taxon>Heterotrichida</taxon>
        <taxon>Blepharismidae</taxon>
        <taxon>Blepharisma</taxon>
    </lineage>
</organism>
<sequence length="260" mass="29419">MSLFLSILSQIVGWVYFTAWSFSFYPQLFLNYKLKNVSGYSLDFGVLNFSGFLAYSFYSIWGYAEPSIMPGQVDPSDIAFACHAWFITTITLIQCNHYESVWNRTALWVKLLSLFFWISGTLLGVLQLTGNLTDSTDWNGCLYLGYIKVFITLIKYMPQVYMNYVRKSTVGWSIINVLLDFTGGSLSILQIFIDGANSGDWNVFGGGGAFNVAKFLLGFLSMVFDIIFMIQHYCLYGGDKKASDSIKGIDLDTLYKNPQM</sequence>
<comment type="caution">
    <text evidence="8">The sequence shown here is derived from an EMBL/GenBank/DDBJ whole genome shotgun (WGS) entry which is preliminary data.</text>
</comment>
<keyword evidence="3 7" id="KW-0812">Transmembrane</keyword>
<evidence type="ECO:0000256" key="1">
    <source>
        <dbReference type="ARBA" id="ARBA00004127"/>
    </source>
</evidence>
<evidence type="ECO:0000256" key="4">
    <source>
        <dbReference type="ARBA" id="ARBA00022737"/>
    </source>
</evidence>
<evidence type="ECO:0000256" key="2">
    <source>
        <dbReference type="ARBA" id="ARBA00022448"/>
    </source>
</evidence>
<evidence type="ECO:0000256" key="3">
    <source>
        <dbReference type="ARBA" id="ARBA00022692"/>
    </source>
</evidence>